<name>A0A413RDL7_9FIRM</name>
<dbReference type="SMART" id="SM00327">
    <property type="entry name" value="VWA"/>
    <property type="match status" value="1"/>
</dbReference>
<keyword evidence="8" id="KW-1185">Reference proteome</keyword>
<keyword evidence="4" id="KW-0572">Peptidoglycan-anchor</keyword>
<evidence type="ECO:0000256" key="5">
    <source>
        <dbReference type="SAM" id="SignalP"/>
    </source>
</evidence>
<keyword evidence="3 5" id="KW-0732">Signal</keyword>
<dbReference type="InterPro" id="IPR036465">
    <property type="entry name" value="vWFA_dom_sf"/>
</dbReference>
<sequence>MRRFFRLWKKQRMKKYGACMLCMAITMTMFQPVLGSIGPGTDTLKTDEGTPVKSIYVSDSSTSDIESLFQGKNKDDGRIETDKSVMYGKDDYSIFNSYNPGEFSVILSALGQKYIDTTSGIIHIPLDVVLVLDISGSMSVDGDGKRADNLVKAVNKTITYLMKEDENNRVAVVAYNTKATKILPLGRYYVGSKADYSNTNSYFSVSKSSKNDGYKKLDIGKIKNESTNNLTDKASKSIEVYGATYIQDGIKQGADILINEKTTTYTDSVSGQKVTRTPNILLLSDGCPTLGNSDYKNLPSNKKFGDGSCCGSENTTDNNKEYSENDKGIFGYYTILTAKYYKDSVSKHYNGQADHKNNKFFTVGVGVTEGEGYDYISQVLHPTAQNLERCKNSKDPRANELHKALTKQYADNTKITVGSKNTGVQAKSSTYYYTNPYSNYDYADNSKMAKDDAMDSETLAQIFKQFLQEGMEIINYHSCVEEGLDNAVEFTDKIGQGMEIKETPILRYNGINYKAAKISEDGNVTTYIYEGKVPSATDGNDDVNLKNIKVTVTKNSKGLQNVKFTIPSKLLPENIQIQGGTQYTKALPIRLCYKVGPTKEAILEAATFETMEMEKILYTNMWDEGKEATATYIPNSENPYYYGYEENPNFVGYEEGEIAKDKNTTKTKQYSRSYGKIKNKTITATLGNNGKLTISAANTNKIYQLPDTGGNGTNTYTYIGAILIATSLIYNRYKKNRDNINLT</sequence>
<accession>A0A413RDL7</accession>
<comment type="caution">
    <text evidence="7">The sequence shown here is derived from an EMBL/GenBank/DDBJ whole genome shotgun (WGS) entry which is preliminary data.</text>
</comment>
<feature type="domain" description="VWFA" evidence="6">
    <location>
        <begin position="127"/>
        <end position="409"/>
    </location>
</feature>
<dbReference type="SUPFAM" id="SSF53300">
    <property type="entry name" value="vWA-like"/>
    <property type="match status" value="1"/>
</dbReference>
<dbReference type="Gene3D" id="3.40.50.410">
    <property type="entry name" value="von Willebrand factor, type A domain"/>
    <property type="match status" value="1"/>
</dbReference>
<reference evidence="7 8" key="1">
    <citation type="submission" date="2018-08" db="EMBL/GenBank/DDBJ databases">
        <title>A genome reference for cultivated species of the human gut microbiota.</title>
        <authorList>
            <person name="Zou Y."/>
            <person name="Xue W."/>
            <person name="Luo G."/>
        </authorList>
    </citation>
    <scope>NUCLEOTIDE SEQUENCE [LARGE SCALE GENOMIC DNA]</scope>
    <source>
        <strain evidence="7 8">AM44-11BH</strain>
    </source>
</reference>
<keyword evidence="2" id="KW-0964">Secreted</keyword>
<dbReference type="Pfam" id="PF00092">
    <property type="entry name" value="VWA"/>
    <property type="match status" value="1"/>
</dbReference>
<dbReference type="PROSITE" id="PS50234">
    <property type="entry name" value="VWFA"/>
    <property type="match status" value="1"/>
</dbReference>
<dbReference type="EMBL" id="QSFD01000001">
    <property type="protein sequence ID" value="RHA20839.1"/>
    <property type="molecule type" value="Genomic_DNA"/>
</dbReference>
<evidence type="ECO:0000256" key="1">
    <source>
        <dbReference type="ARBA" id="ARBA00022512"/>
    </source>
</evidence>
<keyword evidence="1" id="KW-0134">Cell wall</keyword>
<organism evidence="7 8">
    <name type="scientific">Eubacterium ventriosum</name>
    <dbReference type="NCBI Taxonomy" id="39496"/>
    <lineage>
        <taxon>Bacteria</taxon>
        <taxon>Bacillati</taxon>
        <taxon>Bacillota</taxon>
        <taxon>Clostridia</taxon>
        <taxon>Eubacteriales</taxon>
        <taxon>Eubacteriaceae</taxon>
        <taxon>Eubacterium</taxon>
    </lineage>
</organism>
<dbReference type="InterPro" id="IPR019931">
    <property type="entry name" value="LPXTG_anchor"/>
</dbReference>
<dbReference type="Pfam" id="PF00746">
    <property type="entry name" value="Gram_pos_anchor"/>
    <property type="match status" value="1"/>
</dbReference>
<evidence type="ECO:0000313" key="7">
    <source>
        <dbReference type="EMBL" id="RHA20839.1"/>
    </source>
</evidence>
<gene>
    <name evidence="7" type="ORF">DW944_01335</name>
</gene>
<evidence type="ECO:0000256" key="4">
    <source>
        <dbReference type="ARBA" id="ARBA00023088"/>
    </source>
</evidence>
<evidence type="ECO:0000256" key="2">
    <source>
        <dbReference type="ARBA" id="ARBA00022525"/>
    </source>
</evidence>
<evidence type="ECO:0000256" key="3">
    <source>
        <dbReference type="ARBA" id="ARBA00022729"/>
    </source>
</evidence>
<dbReference type="AlphaFoldDB" id="A0A413RDL7"/>
<dbReference type="Proteomes" id="UP000284779">
    <property type="component" value="Unassembled WGS sequence"/>
</dbReference>
<dbReference type="NCBIfam" id="TIGR01167">
    <property type="entry name" value="LPXTG_anchor"/>
    <property type="match status" value="1"/>
</dbReference>
<evidence type="ECO:0000313" key="8">
    <source>
        <dbReference type="Proteomes" id="UP000284779"/>
    </source>
</evidence>
<proteinExistence type="predicted"/>
<evidence type="ECO:0000259" key="6">
    <source>
        <dbReference type="PROSITE" id="PS50234"/>
    </source>
</evidence>
<dbReference type="CDD" id="cd00198">
    <property type="entry name" value="vWFA"/>
    <property type="match status" value="1"/>
</dbReference>
<dbReference type="InterPro" id="IPR002035">
    <property type="entry name" value="VWF_A"/>
</dbReference>
<feature type="signal peptide" evidence="5">
    <location>
        <begin position="1"/>
        <end position="35"/>
    </location>
</feature>
<feature type="chain" id="PRO_5039508549" evidence="5">
    <location>
        <begin position="36"/>
        <end position="743"/>
    </location>
</feature>
<protein>
    <submittedName>
        <fullName evidence="7">VWA domain-containing protein</fullName>
    </submittedName>
</protein>